<sequence length="334" mass="36348">MAIVTLLLLRNSGPLPPPLRLLYWGTYALSFAVLGLSVFARHRYPALRPHLLVCVRVFYDLLCPQLVWHLASQNSRGRSAEQGSWPSFFLLWVTWTRWGSELLTQVGFLLPFNLEALLTPFGALLDMLNNRRLCRLLMGGEPTDAQQFYRDAFARLASRLTVPFEMLFAAAPDSSCSAESGKDCGSSLCTAGAAGGASAAGNGSLMAAAAAADEVAACHCESVFSVTQVVLSVLLPLLLLGCAEASQRRQFAACQVSTAAQREEADRSREGRRRRRRSGSAAWCVTYDGMRLLALLTLIQFRVFLSLRFGVWQSYSNGAGSPVGATPAPLHTEL</sequence>
<reference evidence="2" key="1">
    <citation type="submission" date="2020-11" db="EMBL/GenBank/DDBJ databases">
        <title>Chlorella ohadii genome sequencing and assembly.</title>
        <authorList>
            <person name="Murik O."/>
            <person name="Treves H."/>
            <person name="Kedem I."/>
            <person name="Shotland Y."/>
            <person name="Kaplan A."/>
        </authorList>
    </citation>
    <scope>NUCLEOTIDE SEQUENCE</scope>
    <source>
        <strain evidence="2">1</strain>
    </source>
</reference>
<dbReference type="EMBL" id="JADXDR010000071">
    <property type="protein sequence ID" value="KAI7840851.1"/>
    <property type="molecule type" value="Genomic_DNA"/>
</dbReference>
<organism evidence="2 3">
    <name type="scientific">Chlorella ohadii</name>
    <dbReference type="NCBI Taxonomy" id="2649997"/>
    <lineage>
        <taxon>Eukaryota</taxon>
        <taxon>Viridiplantae</taxon>
        <taxon>Chlorophyta</taxon>
        <taxon>core chlorophytes</taxon>
        <taxon>Trebouxiophyceae</taxon>
        <taxon>Chlorellales</taxon>
        <taxon>Chlorellaceae</taxon>
        <taxon>Chlorella clade</taxon>
        <taxon>Chlorella</taxon>
    </lineage>
</organism>
<evidence type="ECO:0000313" key="2">
    <source>
        <dbReference type="EMBL" id="KAI7840851.1"/>
    </source>
</evidence>
<feature type="transmembrane region" description="Helical" evidence="1">
    <location>
        <begin position="281"/>
        <end position="305"/>
    </location>
</feature>
<protein>
    <submittedName>
        <fullName evidence="2">Uncharacterized protein</fullName>
    </submittedName>
</protein>
<keyword evidence="1" id="KW-0812">Transmembrane</keyword>
<keyword evidence="1" id="KW-0472">Membrane</keyword>
<keyword evidence="3" id="KW-1185">Reference proteome</keyword>
<proteinExistence type="predicted"/>
<gene>
    <name evidence="2" type="ORF">COHA_005443</name>
</gene>
<keyword evidence="1" id="KW-1133">Transmembrane helix</keyword>
<evidence type="ECO:0000256" key="1">
    <source>
        <dbReference type="SAM" id="Phobius"/>
    </source>
</evidence>
<comment type="caution">
    <text evidence="2">The sequence shown here is derived from an EMBL/GenBank/DDBJ whole genome shotgun (WGS) entry which is preliminary data.</text>
</comment>
<evidence type="ECO:0000313" key="3">
    <source>
        <dbReference type="Proteomes" id="UP001205105"/>
    </source>
</evidence>
<feature type="transmembrane region" description="Helical" evidence="1">
    <location>
        <begin position="21"/>
        <end position="39"/>
    </location>
</feature>
<dbReference type="AlphaFoldDB" id="A0AAD5DPR9"/>
<name>A0AAD5DPR9_9CHLO</name>
<dbReference type="Proteomes" id="UP001205105">
    <property type="component" value="Unassembled WGS sequence"/>
</dbReference>
<accession>A0AAD5DPR9</accession>